<dbReference type="RefSeq" id="WP_014146853.1">
    <property type="nucleotide sequence ID" value="NC_016112.1"/>
</dbReference>
<evidence type="ECO:0000256" key="1">
    <source>
        <dbReference type="ARBA" id="ARBA00010923"/>
    </source>
</evidence>
<dbReference type="PANTHER" id="PTHR30408">
    <property type="entry name" value="TYPE-1 RESTRICTION ENZYME ECOKI SPECIFICITY PROTEIN"/>
    <property type="match status" value="1"/>
</dbReference>
<dbReference type="STRING" id="1091494.MEALZ_0344"/>
<dbReference type="InterPro" id="IPR000055">
    <property type="entry name" value="Restrct_endonuc_typeI_TRD"/>
</dbReference>
<feature type="domain" description="Type I restriction modification DNA specificity" evidence="4">
    <location>
        <begin position="3"/>
        <end position="145"/>
    </location>
</feature>
<organism evidence="5 6">
    <name type="scientific">Methylotuvimicrobium alcaliphilum (strain DSM 19304 / NCIMB 14124 / VKM B-2133 / 20Z)</name>
    <name type="common">Methylomicrobium alcaliphilum</name>
    <dbReference type="NCBI Taxonomy" id="1091494"/>
    <lineage>
        <taxon>Bacteria</taxon>
        <taxon>Pseudomonadati</taxon>
        <taxon>Pseudomonadota</taxon>
        <taxon>Gammaproteobacteria</taxon>
        <taxon>Methylococcales</taxon>
        <taxon>Methylococcaceae</taxon>
        <taxon>Methylotuvimicrobium</taxon>
    </lineage>
</organism>
<sequence>MSWVKKNVDEIADFTLGKMLDEKKNRGELLPYLANVNVRWGEFDLTELREMRFEPHELDKYSVSNGDIVMCEGGEPGRCAIWTDEKSSIMLQKALHRIRPKQGINSQFLYYAFLNLRKTNGFAPYFTGSTIKHLPKQQLAKVEIYTFRTSNFGSA</sequence>
<dbReference type="EMBL" id="FO082060">
    <property type="protein sequence ID" value="CCE22044.1"/>
    <property type="molecule type" value="Genomic_DNA"/>
</dbReference>
<proteinExistence type="inferred from homology"/>
<dbReference type="Proteomes" id="UP000008315">
    <property type="component" value="Chromosome"/>
</dbReference>
<dbReference type="Pfam" id="PF01420">
    <property type="entry name" value="Methylase_S"/>
    <property type="match status" value="1"/>
</dbReference>
<dbReference type="PANTHER" id="PTHR30408:SF13">
    <property type="entry name" value="TYPE I RESTRICTION ENZYME HINDI SPECIFICITY SUBUNIT"/>
    <property type="match status" value="1"/>
</dbReference>
<dbReference type="GO" id="GO:0003677">
    <property type="term" value="F:DNA binding"/>
    <property type="evidence" value="ECO:0007669"/>
    <property type="project" value="UniProtKB-KW"/>
</dbReference>
<name>G4SWX8_META2</name>
<evidence type="ECO:0000313" key="5">
    <source>
        <dbReference type="EMBL" id="CCE22044.1"/>
    </source>
</evidence>
<keyword evidence="6" id="KW-1185">Reference proteome</keyword>
<comment type="similarity">
    <text evidence="1">Belongs to the type-I restriction system S methylase family.</text>
</comment>
<keyword evidence="3" id="KW-0238">DNA-binding</keyword>
<dbReference type="SUPFAM" id="SSF116734">
    <property type="entry name" value="DNA methylase specificity domain"/>
    <property type="match status" value="1"/>
</dbReference>
<dbReference type="HOGENOM" id="CLU_1693417_0_0_6"/>
<reference evidence="6" key="1">
    <citation type="journal article" date="2012" name="J. Bacteriol.">
        <title>Genome sequence of the haloalkaliphilic methanotrophic bacterium Methylomicrobium alcaliphilum 20Z.</title>
        <authorList>
            <person name="Vuilleumier S."/>
            <person name="Khmelenina V.N."/>
            <person name="Bringel F."/>
            <person name="Reshetnikov A.S."/>
            <person name="Lajus A."/>
            <person name="Mangenot S."/>
            <person name="Rouy Z."/>
            <person name="Op den Camp H.J."/>
            <person name="Jetten M.S."/>
            <person name="Dispirito A.A."/>
            <person name="Dunfield P."/>
            <person name="Klotz M.G."/>
            <person name="Semrau J.D."/>
            <person name="Stein L.Y."/>
            <person name="Barbe V."/>
            <person name="Medigue C."/>
            <person name="Trotsenko Y.A."/>
            <person name="Kalyuzhnaya M.G."/>
        </authorList>
    </citation>
    <scope>NUCLEOTIDE SEQUENCE [LARGE SCALE GENOMIC DNA]</scope>
    <source>
        <strain evidence="6">DSM 19304 / NCIMB 14124 / VKM B-2133 / 20Z</strain>
    </source>
</reference>
<evidence type="ECO:0000259" key="4">
    <source>
        <dbReference type="Pfam" id="PF01420"/>
    </source>
</evidence>
<dbReference type="InterPro" id="IPR044946">
    <property type="entry name" value="Restrct_endonuc_typeI_TRD_sf"/>
</dbReference>
<dbReference type="GO" id="GO:0009307">
    <property type="term" value="P:DNA restriction-modification system"/>
    <property type="evidence" value="ECO:0007669"/>
    <property type="project" value="UniProtKB-KW"/>
</dbReference>
<protein>
    <submittedName>
        <fullName evidence="5">HsdS polypeptide, part of CfrA family</fullName>
    </submittedName>
</protein>
<accession>G4SWX8</accession>
<dbReference type="PATRIC" id="fig|271065.3.peg.357"/>
<evidence type="ECO:0000256" key="3">
    <source>
        <dbReference type="ARBA" id="ARBA00023125"/>
    </source>
</evidence>
<keyword evidence="2" id="KW-0680">Restriction system</keyword>
<evidence type="ECO:0000256" key="2">
    <source>
        <dbReference type="ARBA" id="ARBA00022747"/>
    </source>
</evidence>
<dbReference type="KEGG" id="mah:MEALZ_0344"/>
<dbReference type="Gene3D" id="3.90.220.20">
    <property type="entry name" value="DNA methylase specificity domains"/>
    <property type="match status" value="1"/>
</dbReference>
<dbReference type="AlphaFoldDB" id="G4SWX8"/>
<gene>
    <name evidence="5" type="ordered locus">MEALZ_0344</name>
</gene>
<dbReference type="InterPro" id="IPR052021">
    <property type="entry name" value="Type-I_RS_S_subunit"/>
</dbReference>
<evidence type="ECO:0000313" key="6">
    <source>
        <dbReference type="Proteomes" id="UP000008315"/>
    </source>
</evidence>